<sequence length="303" mass="31480">MNTVLAGVVASSILSGTSLLYATLGELVGERAGIVNLGLEGIMLIGAATGFALTALTGNPYIGLIAAAFAGAAVNLIFAYLVIERRANQLATGLCLMFFGLGLSALIGRPFVGALIGGLPRLHWYGLAANGAAARLLSYDILVYLAAPTAGLIWWLLFRTRWGLVLRAVGENPASAFAAGYRPASAQYQALALAGFMGGIAGAHISIAVTRTWAEGMTGGRGFIAIALVIFARWNPLLAIAGALLFGSAEALQLQLQAAGADVSPFLMNMVPYLLTLLVLVVWGWNRQSVAPAALGRTFFGVE</sequence>
<protein>
    <submittedName>
        <fullName evidence="7">Nucleoside ABC transporter membrane protein</fullName>
    </submittedName>
</protein>
<name>A0A1M6MJP8_9BRAD</name>
<evidence type="ECO:0000256" key="4">
    <source>
        <dbReference type="ARBA" id="ARBA00022989"/>
    </source>
</evidence>
<evidence type="ECO:0000256" key="2">
    <source>
        <dbReference type="ARBA" id="ARBA00022475"/>
    </source>
</evidence>
<evidence type="ECO:0000256" key="6">
    <source>
        <dbReference type="SAM" id="Phobius"/>
    </source>
</evidence>
<keyword evidence="2" id="KW-1003">Cell membrane</keyword>
<dbReference type="Pfam" id="PF02653">
    <property type="entry name" value="BPD_transp_2"/>
    <property type="match status" value="1"/>
</dbReference>
<keyword evidence="5 6" id="KW-0472">Membrane</keyword>
<evidence type="ECO:0000256" key="5">
    <source>
        <dbReference type="ARBA" id="ARBA00023136"/>
    </source>
</evidence>
<proteinExistence type="predicted"/>
<feature type="transmembrane region" description="Helical" evidence="6">
    <location>
        <begin position="137"/>
        <end position="157"/>
    </location>
</feature>
<gene>
    <name evidence="7" type="ORF">SAMN05444159_1636</name>
</gene>
<dbReference type="RefSeq" id="WP_079537708.1">
    <property type="nucleotide sequence ID" value="NZ_LT670844.1"/>
</dbReference>
<dbReference type="GO" id="GO:0005886">
    <property type="term" value="C:plasma membrane"/>
    <property type="evidence" value="ECO:0007669"/>
    <property type="project" value="UniProtKB-SubCell"/>
</dbReference>
<keyword evidence="3 6" id="KW-0812">Transmembrane</keyword>
<feature type="transmembrane region" description="Helical" evidence="6">
    <location>
        <begin position="190"/>
        <end position="210"/>
    </location>
</feature>
<evidence type="ECO:0000313" key="8">
    <source>
        <dbReference type="Proteomes" id="UP000189935"/>
    </source>
</evidence>
<dbReference type="PANTHER" id="PTHR43370">
    <property type="entry name" value="SUGAR ABC TRANSPORTER INTEGRAL MEMBRANE PROTEIN-RELATED"/>
    <property type="match status" value="1"/>
</dbReference>
<keyword evidence="4 6" id="KW-1133">Transmembrane helix</keyword>
<dbReference type="EMBL" id="LT670844">
    <property type="protein sequence ID" value="SHJ83503.1"/>
    <property type="molecule type" value="Genomic_DNA"/>
</dbReference>
<dbReference type="AlphaFoldDB" id="A0A1M6MJP8"/>
<comment type="subcellular location">
    <subcellularLocation>
        <location evidence="1">Cell membrane</location>
        <topology evidence="1">Multi-pass membrane protein</topology>
    </subcellularLocation>
</comment>
<accession>A0A1M6MJP8</accession>
<reference evidence="7 8" key="1">
    <citation type="submission" date="2016-11" db="EMBL/GenBank/DDBJ databases">
        <authorList>
            <person name="Jaros S."/>
            <person name="Januszkiewicz K."/>
            <person name="Wedrychowicz H."/>
        </authorList>
    </citation>
    <scope>NUCLEOTIDE SEQUENCE [LARGE SCALE GENOMIC DNA]</scope>
    <source>
        <strain evidence="7 8">GAS499</strain>
    </source>
</reference>
<feature type="transmembrane region" description="Helical" evidence="6">
    <location>
        <begin position="32"/>
        <end position="54"/>
    </location>
</feature>
<dbReference type="GO" id="GO:0022857">
    <property type="term" value="F:transmembrane transporter activity"/>
    <property type="evidence" value="ECO:0007669"/>
    <property type="project" value="InterPro"/>
</dbReference>
<feature type="transmembrane region" description="Helical" evidence="6">
    <location>
        <begin position="61"/>
        <end position="83"/>
    </location>
</feature>
<feature type="transmembrane region" description="Helical" evidence="6">
    <location>
        <begin position="266"/>
        <end position="285"/>
    </location>
</feature>
<evidence type="ECO:0000256" key="3">
    <source>
        <dbReference type="ARBA" id="ARBA00022692"/>
    </source>
</evidence>
<dbReference type="Proteomes" id="UP000189935">
    <property type="component" value="Chromosome I"/>
</dbReference>
<dbReference type="InterPro" id="IPR001851">
    <property type="entry name" value="ABC_transp_permease"/>
</dbReference>
<evidence type="ECO:0000313" key="7">
    <source>
        <dbReference type="EMBL" id="SHJ83503.1"/>
    </source>
</evidence>
<dbReference type="OrthoDB" id="9792579at2"/>
<feature type="transmembrane region" description="Helical" evidence="6">
    <location>
        <begin position="222"/>
        <end position="246"/>
    </location>
</feature>
<evidence type="ECO:0000256" key="1">
    <source>
        <dbReference type="ARBA" id="ARBA00004651"/>
    </source>
</evidence>
<feature type="transmembrane region" description="Helical" evidence="6">
    <location>
        <begin position="89"/>
        <end position="116"/>
    </location>
</feature>
<dbReference type="CDD" id="cd06580">
    <property type="entry name" value="TM_PBP1_transp_TpRbsC_like"/>
    <property type="match status" value="1"/>
</dbReference>
<dbReference type="PANTHER" id="PTHR43370:SF2">
    <property type="entry name" value="ABC TRANSPORTER PERMEASE PROTEIN"/>
    <property type="match status" value="1"/>
</dbReference>
<organism evidence="7 8">
    <name type="scientific">Bradyrhizobium lablabi</name>
    <dbReference type="NCBI Taxonomy" id="722472"/>
    <lineage>
        <taxon>Bacteria</taxon>
        <taxon>Pseudomonadati</taxon>
        <taxon>Pseudomonadota</taxon>
        <taxon>Alphaproteobacteria</taxon>
        <taxon>Hyphomicrobiales</taxon>
        <taxon>Nitrobacteraceae</taxon>
        <taxon>Bradyrhizobium</taxon>
    </lineage>
</organism>